<dbReference type="Proteomes" id="UP000827986">
    <property type="component" value="Unassembled WGS sequence"/>
</dbReference>
<keyword evidence="1" id="KW-1133">Transmembrane helix</keyword>
<protein>
    <submittedName>
        <fullName evidence="2">Uncharacterized protein</fullName>
    </submittedName>
</protein>
<accession>A0A9D3XDR0</accession>
<dbReference type="EMBL" id="JAHDVG010000474">
    <property type="protein sequence ID" value="KAH1177963.1"/>
    <property type="molecule type" value="Genomic_DNA"/>
</dbReference>
<organism evidence="2 3">
    <name type="scientific">Mauremys mutica</name>
    <name type="common">yellowpond turtle</name>
    <dbReference type="NCBI Taxonomy" id="74926"/>
    <lineage>
        <taxon>Eukaryota</taxon>
        <taxon>Metazoa</taxon>
        <taxon>Chordata</taxon>
        <taxon>Craniata</taxon>
        <taxon>Vertebrata</taxon>
        <taxon>Euteleostomi</taxon>
        <taxon>Archelosauria</taxon>
        <taxon>Testudinata</taxon>
        <taxon>Testudines</taxon>
        <taxon>Cryptodira</taxon>
        <taxon>Durocryptodira</taxon>
        <taxon>Testudinoidea</taxon>
        <taxon>Geoemydidae</taxon>
        <taxon>Geoemydinae</taxon>
        <taxon>Mauremys</taxon>
    </lineage>
</organism>
<reference evidence="2" key="1">
    <citation type="submission" date="2021-09" db="EMBL/GenBank/DDBJ databases">
        <title>The genome of Mauremys mutica provides insights into the evolution of semi-aquatic lifestyle.</title>
        <authorList>
            <person name="Gong S."/>
            <person name="Gao Y."/>
        </authorList>
    </citation>
    <scope>NUCLEOTIDE SEQUENCE</scope>
    <source>
        <strain evidence="2">MM-2020</strain>
        <tissue evidence="2">Muscle</tissue>
    </source>
</reference>
<keyword evidence="1" id="KW-0812">Transmembrane</keyword>
<dbReference type="AlphaFoldDB" id="A0A9D3XDR0"/>
<proteinExistence type="predicted"/>
<evidence type="ECO:0000256" key="1">
    <source>
        <dbReference type="SAM" id="Phobius"/>
    </source>
</evidence>
<sequence>MLIVSNHGRHGKCHEKSDNKLVLHNEASKILVFWVGVFLVKFWHLMLSWKFTTIYPAYITLRCRCKNLVFPSHRKKKNLQKTPPFKHLKNAFSPLPCICDSTGLVFRILALLVPNPLLTNSFPFHPRGCCPKSRSLYNCLLPYLSVHQLSCMQDQGQTIINFHDHSSSTPHGQTVCH</sequence>
<feature type="transmembrane region" description="Helical" evidence="1">
    <location>
        <begin position="30"/>
        <end position="49"/>
    </location>
</feature>
<keyword evidence="3" id="KW-1185">Reference proteome</keyword>
<evidence type="ECO:0000313" key="3">
    <source>
        <dbReference type="Proteomes" id="UP000827986"/>
    </source>
</evidence>
<name>A0A9D3XDR0_9SAUR</name>
<keyword evidence="1" id="KW-0472">Membrane</keyword>
<evidence type="ECO:0000313" key="2">
    <source>
        <dbReference type="EMBL" id="KAH1177963.1"/>
    </source>
</evidence>
<gene>
    <name evidence="2" type="ORF">KIL84_011665</name>
</gene>
<comment type="caution">
    <text evidence="2">The sequence shown here is derived from an EMBL/GenBank/DDBJ whole genome shotgun (WGS) entry which is preliminary data.</text>
</comment>